<dbReference type="Pfam" id="PF00436">
    <property type="entry name" value="SSB"/>
    <property type="match status" value="1"/>
</dbReference>
<dbReference type="Gene3D" id="3.30.390.80">
    <property type="entry name" value="DNA repair protein Rad52/59/22"/>
    <property type="match status" value="1"/>
</dbReference>
<dbReference type="GO" id="GO:0000724">
    <property type="term" value="P:double-strand break repair via homologous recombination"/>
    <property type="evidence" value="ECO:0007669"/>
    <property type="project" value="TreeGrafter"/>
</dbReference>
<dbReference type="InterPro" id="IPR011344">
    <property type="entry name" value="ssDNA-bd"/>
</dbReference>
<dbReference type="Proteomes" id="UP000601435">
    <property type="component" value="Unassembled WGS sequence"/>
</dbReference>
<dbReference type="SUPFAM" id="SSF50249">
    <property type="entry name" value="Nucleic acid-binding proteins"/>
    <property type="match status" value="1"/>
</dbReference>
<dbReference type="AlphaFoldDB" id="A0A813AQ34"/>
<dbReference type="GO" id="GO:0003697">
    <property type="term" value="F:single-stranded DNA binding"/>
    <property type="evidence" value="ECO:0007669"/>
    <property type="project" value="InterPro"/>
</dbReference>
<reference evidence="7" key="1">
    <citation type="submission" date="2021-02" db="EMBL/GenBank/DDBJ databases">
        <authorList>
            <person name="Dougan E. K."/>
            <person name="Rhodes N."/>
            <person name="Thang M."/>
            <person name="Chan C."/>
        </authorList>
    </citation>
    <scope>NUCLEOTIDE SEQUENCE</scope>
</reference>
<proteinExistence type="inferred from homology"/>
<organism evidence="7 8">
    <name type="scientific">Symbiodinium necroappetens</name>
    <dbReference type="NCBI Taxonomy" id="1628268"/>
    <lineage>
        <taxon>Eukaryota</taxon>
        <taxon>Sar</taxon>
        <taxon>Alveolata</taxon>
        <taxon>Dinophyceae</taxon>
        <taxon>Suessiales</taxon>
        <taxon>Symbiodiniaceae</taxon>
        <taxon>Symbiodinium</taxon>
    </lineage>
</organism>
<dbReference type="Pfam" id="PF04098">
    <property type="entry name" value="Rad52_Rad22"/>
    <property type="match status" value="1"/>
</dbReference>
<dbReference type="GO" id="GO:0045002">
    <property type="term" value="P:double-strand break repair via single-strand annealing"/>
    <property type="evidence" value="ECO:0007669"/>
    <property type="project" value="TreeGrafter"/>
</dbReference>
<dbReference type="GO" id="GO:0005634">
    <property type="term" value="C:nucleus"/>
    <property type="evidence" value="ECO:0007669"/>
    <property type="project" value="TreeGrafter"/>
</dbReference>
<comment type="caution">
    <text evidence="7">The sequence shown here is derived from an EMBL/GenBank/DDBJ whole genome shotgun (WGS) entry which is preliminary data.</text>
</comment>
<dbReference type="PROSITE" id="PS50935">
    <property type="entry name" value="SSB"/>
    <property type="match status" value="1"/>
</dbReference>
<evidence type="ECO:0000256" key="3">
    <source>
        <dbReference type="ARBA" id="ARBA00023125"/>
    </source>
</evidence>
<dbReference type="InterPro" id="IPR042525">
    <property type="entry name" value="Rad52_Rad59_Rad22_sf"/>
</dbReference>
<gene>
    <name evidence="7" type="primary">ssb</name>
    <name evidence="7" type="ORF">SNEC2469_LOCUS28612</name>
</gene>
<accession>A0A813AQ34</accession>
<dbReference type="HAMAP" id="MF_00984">
    <property type="entry name" value="SSB"/>
    <property type="match status" value="1"/>
</dbReference>
<keyword evidence="2" id="KW-0227">DNA damage</keyword>
<sequence>LNMHPRDLKIEAELAGQIRAALEQHNDEDLTIDMVEGETSLFELIDAIMADDAADDERLAGIKARQDELKERKARIDRRQSTRRSVVHAAMDTAGLRKIERAEYTVSLRAVPQGVEVIEPELLSDEYVRVKRDPDKAAIKAALKAGALMFDDKIKAELQKPLSPDAIASRKQGGSQVSYIEGWYAMAEANRIFGFDGWTRETVNLALACERERKIGREQKDGWSVTYTAKVRVTAHGVVREGCGAGHGIGTDLGEAHESALKEAETDATKRALMTFGWPLGMALYDKERSNVGNAPPERDPSADRFIQQLSDMIDGIETFEEAASWWNEDTQKKTRRDFGLTNDDVAPLVILIGALGADPEVRRLNNGDPVVNLRVATSESWRDKATGERKEKTEWHNVVIFNDHLAKTAENYLRKGSKVYLEGSLQTRKWQ</sequence>
<name>A0A813AQ34_9DINO</name>
<dbReference type="InterPro" id="IPR041247">
    <property type="entry name" value="Rad52_fam"/>
</dbReference>
<dbReference type="GO" id="GO:0006312">
    <property type="term" value="P:mitotic recombination"/>
    <property type="evidence" value="ECO:0007669"/>
    <property type="project" value="TreeGrafter"/>
</dbReference>
<comment type="similarity">
    <text evidence="1">Belongs to the RAD52 family.</text>
</comment>
<evidence type="ECO:0000256" key="5">
    <source>
        <dbReference type="ARBA" id="ARBA00023204"/>
    </source>
</evidence>
<dbReference type="PANTHER" id="PTHR12132:SF1">
    <property type="entry name" value="DNA REPAIR PROTEIN RAD52 HOMOLOG"/>
    <property type="match status" value="1"/>
</dbReference>
<evidence type="ECO:0000313" key="8">
    <source>
        <dbReference type="Proteomes" id="UP000601435"/>
    </source>
</evidence>
<dbReference type="InterPro" id="IPR007232">
    <property type="entry name" value="Rad52_Rad59_Rad22"/>
</dbReference>
<feature type="non-terminal residue" evidence="7">
    <location>
        <position position="432"/>
    </location>
</feature>
<dbReference type="GO" id="GO:0006260">
    <property type="term" value="P:DNA replication"/>
    <property type="evidence" value="ECO:0007669"/>
    <property type="project" value="InterPro"/>
</dbReference>
<keyword evidence="8" id="KW-1185">Reference proteome</keyword>
<evidence type="ECO:0000256" key="1">
    <source>
        <dbReference type="ARBA" id="ARBA00006638"/>
    </source>
</evidence>
<dbReference type="InterPro" id="IPR008840">
    <property type="entry name" value="Sipho_Gp157"/>
</dbReference>
<dbReference type="OrthoDB" id="1078367at2759"/>
<dbReference type="Gene3D" id="2.40.50.140">
    <property type="entry name" value="Nucleic acid-binding proteins"/>
    <property type="match status" value="1"/>
</dbReference>
<keyword evidence="3 6" id="KW-0238">DNA-binding</keyword>
<dbReference type="InterPro" id="IPR000424">
    <property type="entry name" value="Primosome_PriB/ssb"/>
</dbReference>
<dbReference type="CDD" id="cd04496">
    <property type="entry name" value="SSB_OBF"/>
    <property type="match status" value="1"/>
</dbReference>
<dbReference type="SUPFAM" id="SSF54768">
    <property type="entry name" value="dsRNA-binding domain-like"/>
    <property type="match status" value="1"/>
</dbReference>
<evidence type="ECO:0000256" key="4">
    <source>
        <dbReference type="ARBA" id="ARBA00023172"/>
    </source>
</evidence>
<evidence type="ECO:0000256" key="6">
    <source>
        <dbReference type="PROSITE-ProRule" id="PRU00252"/>
    </source>
</evidence>
<dbReference type="Pfam" id="PF05565">
    <property type="entry name" value="Sipho_Gp157"/>
    <property type="match status" value="1"/>
</dbReference>
<keyword evidence="4" id="KW-0233">DNA recombination</keyword>
<evidence type="ECO:0000256" key="2">
    <source>
        <dbReference type="ARBA" id="ARBA00022763"/>
    </source>
</evidence>
<keyword evidence="5" id="KW-0234">DNA repair</keyword>
<protein>
    <submittedName>
        <fullName evidence="7">Ssb protein</fullName>
    </submittedName>
</protein>
<feature type="non-terminal residue" evidence="7">
    <location>
        <position position="1"/>
    </location>
</feature>
<dbReference type="EMBL" id="CAJNJA010062561">
    <property type="protein sequence ID" value="CAE7876842.1"/>
    <property type="molecule type" value="Genomic_DNA"/>
</dbReference>
<dbReference type="PANTHER" id="PTHR12132">
    <property type="entry name" value="DNA REPAIR AND RECOMBINATION PROTEIN RAD52, RAD59"/>
    <property type="match status" value="1"/>
</dbReference>
<evidence type="ECO:0000313" key="7">
    <source>
        <dbReference type="EMBL" id="CAE7876842.1"/>
    </source>
</evidence>
<dbReference type="NCBIfam" id="TIGR00621">
    <property type="entry name" value="ssb"/>
    <property type="match status" value="1"/>
</dbReference>
<dbReference type="InterPro" id="IPR012340">
    <property type="entry name" value="NA-bd_OB-fold"/>
</dbReference>